<feature type="domain" description="Response regulatory" evidence="3">
    <location>
        <begin position="35"/>
        <end position="151"/>
    </location>
</feature>
<dbReference type="Gene3D" id="3.40.50.2300">
    <property type="match status" value="1"/>
</dbReference>
<keyword evidence="4" id="KW-0808">Transferase</keyword>
<dbReference type="AlphaFoldDB" id="A0A5M6CUE8"/>
<name>A0A5M6CUE8_9BACT</name>
<dbReference type="Pfam" id="PF00072">
    <property type="entry name" value="Response_reg"/>
    <property type="match status" value="1"/>
</dbReference>
<feature type="modified residue" description="4-aspartylphosphate" evidence="2">
    <location>
        <position position="85"/>
    </location>
</feature>
<dbReference type="SMART" id="SM00448">
    <property type="entry name" value="REC"/>
    <property type="match status" value="1"/>
</dbReference>
<evidence type="ECO:0000256" key="1">
    <source>
        <dbReference type="ARBA" id="ARBA00022553"/>
    </source>
</evidence>
<proteinExistence type="predicted"/>
<dbReference type="PANTHER" id="PTHR44591:SF19">
    <property type="entry name" value="TWO-COMPONENT RESPONSE REGULATOR-RELATED"/>
    <property type="match status" value="1"/>
</dbReference>
<dbReference type="PANTHER" id="PTHR44591">
    <property type="entry name" value="STRESS RESPONSE REGULATOR PROTEIN 1"/>
    <property type="match status" value="1"/>
</dbReference>
<dbReference type="InterPro" id="IPR050595">
    <property type="entry name" value="Bact_response_regulator"/>
</dbReference>
<evidence type="ECO:0000259" key="3">
    <source>
        <dbReference type="PROSITE" id="PS50110"/>
    </source>
</evidence>
<dbReference type="InterPro" id="IPR036890">
    <property type="entry name" value="HATPase_C_sf"/>
</dbReference>
<accession>A0A5M6CUE8</accession>
<dbReference type="PROSITE" id="PS50110">
    <property type="entry name" value="RESPONSE_REGULATORY"/>
    <property type="match status" value="1"/>
</dbReference>
<dbReference type="Gene3D" id="3.30.565.10">
    <property type="entry name" value="Histidine kinase-like ATPase, C-terminal domain"/>
    <property type="match status" value="1"/>
</dbReference>
<dbReference type="EMBL" id="VWOX01000025">
    <property type="protein sequence ID" value="KAA5538821.1"/>
    <property type="molecule type" value="Genomic_DNA"/>
</dbReference>
<protein>
    <submittedName>
        <fullName evidence="4">Hybrid sensor histidine kinase/response regulator</fullName>
    </submittedName>
</protein>
<reference evidence="4 5" key="1">
    <citation type="submission" date="2019-08" db="EMBL/GenBank/DDBJ databases">
        <authorList>
            <person name="Dhanesh K."/>
            <person name="Kumar G."/>
            <person name="Sasikala C."/>
            <person name="Venkata Ramana C."/>
        </authorList>
    </citation>
    <scope>NUCLEOTIDE SEQUENCE [LARGE SCALE GENOMIC DNA]</scope>
    <source>
        <strain evidence="4 5">JC645</strain>
    </source>
</reference>
<keyword evidence="5" id="KW-1185">Reference proteome</keyword>
<dbReference type="SUPFAM" id="SSF55874">
    <property type="entry name" value="ATPase domain of HSP90 chaperone/DNA topoisomerase II/histidine kinase"/>
    <property type="match status" value="1"/>
</dbReference>
<gene>
    <name evidence="4" type="ORF">FYK55_26410</name>
</gene>
<dbReference type="Proteomes" id="UP000324479">
    <property type="component" value="Unassembled WGS sequence"/>
</dbReference>
<dbReference type="SUPFAM" id="SSF52172">
    <property type="entry name" value="CheY-like"/>
    <property type="match status" value="1"/>
</dbReference>
<evidence type="ECO:0000313" key="5">
    <source>
        <dbReference type="Proteomes" id="UP000324479"/>
    </source>
</evidence>
<organism evidence="4 5">
    <name type="scientific">Roseiconus nitratireducens</name>
    <dbReference type="NCBI Taxonomy" id="2605748"/>
    <lineage>
        <taxon>Bacteria</taxon>
        <taxon>Pseudomonadati</taxon>
        <taxon>Planctomycetota</taxon>
        <taxon>Planctomycetia</taxon>
        <taxon>Pirellulales</taxon>
        <taxon>Pirellulaceae</taxon>
        <taxon>Roseiconus</taxon>
    </lineage>
</organism>
<keyword evidence="1 2" id="KW-0597">Phosphoprotein</keyword>
<dbReference type="GO" id="GO:0000160">
    <property type="term" value="P:phosphorelay signal transduction system"/>
    <property type="evidence" value="ECO:0007669"/>
    <property type="project" value="InterPro"/>
</dbReference>
<evidence type="ECO:0000256" key="2">
    <source>
        <dbReference type="PROSITE-ProRule" id="PRU00169"/>
    </source>
</evidence>
<dbReference type="InterPro" id="IPR001789">
    <property type="entry name" value="Sig_transdc_resp-reg_receiver"/>
</dbReference>
<sequence>MVLAVWRPDLHRRCMTGRSDSKLQSRSMLPNDEKEILYVDDEATALKYFGQLFGTEFRISRAASGEEAWDYIRQNPDRIAVLITDQRMGPVSGVQLMERVRTCYPRIVRILITAYTQLDYAVKAVNEGGAFRYLTKPFDEQEMIGTLTRACEFHQLMVQRDRLMEEKLSVLHRLVVMDRIRGLVAAVTGMNGRVRGAWPALASYMAQSPVKERIKVQLDEIAELDLSALAKRETREMVDAITTLLKETVGVSTGDAPNVDAASIAREVAEAKKIELLQDDLDLAVTAKSPCPIESDAGMLKQLYEILLRRLSDVQDQPSKIDFSVHERADDVVIEARGSFRSLNEDQFASLFAAAIPIHKWPIGLDMDLLSAFLIAHHLGGRLRVEPQPPSGPGIKVTLPKTIPVVLKAAQIPTVQAEWFDAVYTCMEAWEQEIAE</sequence>
<comment type="caution">
    <text evidence="4">The sequence shown here is derived from an EMBL/GenBank/DDBJ whole genome shotgun (WGS) entry which is preliminary data.</text>
</comment>
<dbReference type="CDD" id="cd17569">
    <property type="entry name" value="REC_HupR-like"/>
    <property type="match status" value="1"/>
</dbReference>
<evidence type="ECO:0000313" key="4">
    <source>
        <dbReference type="EMBL" id="KAA5538821.1"/>
    </source>
</evidence>
<keyword evidence="4" id="KW-0418">Kinase</keyword>
<dbReference type="InterPro" id="IPR011006">
    <property type="entry name" value="CheY-like_superfamily"/>
</dbReference>
<dbReference type="GO" id="GO:0016301">
    <property type="term" value="F:kinase activity"/>
    <property type="evidence" value="ECO:0007669"/>
    <property type="project" value="UniProtKB-KW"/>
</dbReference>